<feature type="chain" id="PRO_5038835452" evidence="2">
    <location>
        <begin position="20"/>
        <end position="420"/>
    </location>
</feature>
<protein>
    <submittedName>
        <fullName evidence="4">Membrane protein</fullName>
    </submittedName>
</protein>
<name>A0A172TJI6_9BACL</name>
<feature type="signal peptide" evidence="2">
    <location>
        <begin position="1"/>
        <end position="19"/>
    </location>
</feature>
<dbReference type="PANTHER" id="PTHR37507">
    <property type="entry name" value="SPORULATION PROTEIN YDCC"/>
    <property type="match status" value="1"/>
</dbReference>
<dbReference type="SUPFAM" id="SSF89392">
    <property type="entry name" value="Prokaryotic lipoproteins and lipoprotein localization factors"/>
    <property type="match status" value="1"/>
</dbReference>
<accession>A0A172TJI6</accession>
<proteinExistence type="predicted"/>
<evidence type="ECO:0000259" key="3">
    <source>
        <dbReference type="Pfam" id="PF14285"/>
    </source>
</evidence>
<dbReference type="Pfam" id="PF14285">
    <property type="entry name" value="DUF4367"/>
    <property type="match status" value="1"/>
</dbReference>
<dbReference type="STRING" id="1178515.SY83_13205"/>
<feature type="region of interest" description="Disordered" evidence="1">
    <location>
        <begin position="225"/>
        <end position="313"/>
    </location>
</feature>
<dbReference type="EMBL" id="CP011388">
    <property type="protein sequence ID" value="ANE47064.1"/>
    <property type="molecule type" value="Genomic_DNA"/>
</dbReference>
<organism evidence="4 5">
    <name type="scientific">Paenibacillus swuensis</name>
    <dbReference type="NCBI Taxonomy" id="1178515"/>
    <lineage>
        <taxon>Bacteria</taxon>
        <taxon>Bacillati</taxon>
        <taxon>Bacillota</taxon>
        <taxon>Bacilli</taxon>
        <taxon>Bacillales</taxon>
        <taxon>Paenibacillaceae</taxon>
        <taxon>Paenibacillus</taxon>
    </lineage>
</organism>
<dbReference type="PANTHER" id="PTHR37507:SF2">
    <property type="entry name" value="SPORULATION PROTEIN YDCC"/>
    <property type="match status" value="1"/>
</dbReference>
<dbReference type="OrthoDB" id="9785380at2"/>
<evidence type="ECO:0000313" key="4">
    <source>
        <dbReference type="EMBL" id="ANE47064.1"/>
    </source>
</evidence>
<dbReference type="PROSITE" id="PS51257">
    <property type="entry name" value="PROKAR_LIPOPROTEIN"/>
    <property type="match status" value="1"/>
</dbReference>
<feature type="compositionally biased region" description="Acidic residues" evidence="1">
    <location>
        <begin position="275"/>
        <end position="291"/>
    </location>
</feature>
<evidence type="ECO:0000256" key="1">
    <source>
        <dbReference type="SAM" id="MobiDB-lite"/>
    </source>
</evidence>
<dbReference type="InterPro" id="IPR025377">
    <property type="entry name" value="DUF4367"/>
</dbReference>
<evidence type="ECO:0000256" key="2">
    <source>
        <dbReference type="SAM" id="SignalP"/>
    </source>
</evidence>
<evidence type="ECO:0000313" key="5">
    <source>
        <dbReference type="Proteomes" id="UP000076927"/>
    </source>
</evidence>
<dbReference type="RefSeq" id="WP_068607202.1">
    <property type="nucleotide sequence ID" value="NZ_CP011388.1"/>
</dbReference>
<dbReference type="Gene3D" id="2.50.20.10">
    <property type="entry name" value="Lipoprotein localisation LolA/LolB/LppX"/>
    <property type="match status" value="1"/>
</dbReference>
<dbReference type="PATRIC" id="fig|1178515.4.peg.2650"/>
<dbReference type="AlphaFoldDB" id="A0A172TJI6"/>
<reference evidence="4 5" key="1">
    <citation type="submission" date="2015-01" db="EMBL/GenBank/DDBJ databases">
        <title>Paenibacillus swuensis/DY6/whole genome sequencing.</title>
        <authorList>
            <person name="Kim M.K."/>
            <person name="Srinivasan S."/>
            <person name="Lee J.-J."/>
        </authorList>
    </citation>
    <scope>NUCLEOTIDE SEQUENCE [LARGE SCALE GENOMIC DNA]</scope>
    <source>
        <strain evidence="4 5">DY6</strain>
    </source>
</reference>
<dbReference type="Proteomes" id="UP000076927">
    <property type="component" value="Chromosome"/>
</dbReference>
<dbReference type="KEGG" id="pswu:SY83_13205"/>
<gene>
    <name evidence="4" type="ORF">SY83_13205</name>
</gene>
<dbReference type="InterPro" id="IPR052944">
    <property type="entry name" value="Sporulation_related"/>
</dbReference>
<dbReference type="InterPro" id="IPR029046">
    <property type="entry name" value="LolA/LolB/LppX"/>
</dbReference>
<sequence>MRKVAWILAMVMCVSFLLAACGAKDASGVVKELESKAKKLDSYQGTGTMTLHTGQQPQEYNVEIWYKQPHFYRISLQNEKKDISQVVLRNDDGVFVLTPHLNKSFRFQSNWPDQQGQVYLYQTLLQSILMDQTRQFASDKENYLFDVVANYQNGSLARQKIWLSKDDYAPQKVEVSDSNANVVVEVNFDQFEFNKKFDKDSFDMQRNMTASLSTIPTISKEEADVAQAVAGEATKETEAGETESTDAAGKKAADEAVNAEVNDKGKEEAQGTETEGTEAEGTETEKQEEEAAAEKGHEVAEQPEAQPNLPVIEPDYLPEGVVKKDETELKLGESNAVSMRYAGEYNYTLVQTRSKVDSHTATAIPGDLMDLGFPLGVISGEAIRTLTWNHDGVEFRLSSGDLTDNEFIRIAQSVQGEIGK</sequence>
<feature type="domain" description="DUF4367" evidence="3">
    <location>
        <begin position="312"/>
        <end position="414"/>
    </location>
</feature>
<keyword evidence="5" id="KW-1185">Reference proteome</keyword>
<keyword evidence="2" id="KW-0732">Signal</keyword>